<evidence type="ECO:0000313" key="1">
    <source>
        <dbReference type="EMBL" id="KTS95780.1"/>
    </source>
</evidence>
<dbReference type="Pfam" id="PF07254">
    <property type="entry name" value="Cpta_toxin"/>
    <property type="match status" value="1"/>
</dbReference>
<proteinExistence type="predicted"/>
<reference evidence="1 2" key="1">
    <citation type="journal article" date="2016" name="Front. Microbiol.">
        <title>Genomic Resource of Rice Seed Associated Bacteria.</title>
        <authorList>
            <person name="Midha S."/>
            <person name="Bansal K."/>
            <person name="Sharma S."/>
            <person name="Kumar N."/>
            <person name="Patil P.P."/>
            <person name="Chaudhry V."/>
            <person name="Patil P.B."/>
        </authorList>
    </citation>
    <scope>NUCLEOTIDE SEQUENCE [LARGE SCALE GENOMIC DNA]</scope>
    <source>
        <strain evidence="1 2">RSA13</strain>
    </source>
</reference>
<dbReference type="RefSeq" id="WP_033739615.1">
    <property type="nucleotide sequence ID" value="NZ_CP046585.1"/>
</dbReference>
<comment type="caution">
    <text evidence="1">The sequence shown here is derived from an EMBL/GenBank/DDBJ whole genome shotgun (WGS) entry which is preliminary data.</text>
</comment>
<dbReference type="InterPro" id="IPR009883">
    <property type="entry name" value="YgfX"/>
</dbReference>
<evidence type="ECO:0000313" key="2">
    <source>
        <dbReference type="Proteomes" id="UP000072520"/>
    </source>
</evidence>
<accession>A0AB34VC01</accession>
<dbReference type="AlphaFoldDB" id="A0AB34VC01"/>
<protein>
    <recommendedName>
        <fullName evidence="3">Toxin CptA</fullName>
    </recommendedName>
</protein>
<dbReference type="GeneID" id="61252556"/>
<sequence length="138" mass="16303">MNAARWQCNLHPSLQARTILALTLVVTLAGVGLMPLSAAEWVIKPVLFALIVWEGWRQDRRLCLRCGALRRDSARDWHWQDEHWQTQQPLYWLPGAVLLVMKNPQGRITRFWLMQDNMQPAEWRALRACCFRDRQRAR</sequence>
<organism evidence="1 2">
    <name type="scientific">Pantoea stewartii</name>
    <dbReference type="NCBI Taxonomy" id="66269"/>
    <lineage>
        <taxon>Bacteria</taxon>
        <taxon>Pseudomonadati</taxon>
        <taxon>Pseudomonadota</taxon>
        <taxon>Gammaproteobacteria</taxon>
        <taxon>Enterobacterales</taxon>
        <taxon>Erwiniaceae</taxon>
        <taxon>Pantoea</taxon>
    </lineage>
</organism>
<dbReference type="EMBL" id="LDSI01000021">
    <property type="protein sequence ID" value="KTS95780.1"/>
    <property type="molecule type" value="Genomic_DNA"/>
</dbReference>
<dbReference type="Proteomes" id="UP000072520">
    <property type="component" value="Unassembled WGS sequence"/>
</dbReference>
<evidence type="ECO:0008006" key="3">
    <source>
        <dbReference type="Google" id="ProtNLM"/>
    </source>
</evidence>
<gene>
    <name evidence="1" type="ORF">RSA13_15095</name>
</gene>
<name>A0AB34VC01_9GAMM</name>